<dbReference type="VEuPathDB" id="TrichDB:TRFO_33172"/>
<evidence type="ECO:0000313" key="2">
    <source>
        <dbReference type="Proteomes" id="UP000179807"/>
    </source>
</evidence>
<dbReference type="SUPFAM" id="SSF48403">
    <property type="entry name" value="Ankyrin repeat"/>
    <property type="match status" value="1"/>
</dbReference>
<proteinExistence type="predicted"/>
<dbReference type="RefSeq" id="XP_068353323.1">
    <property type="nucleotide sequence ID" value="XM_068508926.1"/>
</dbReference>
<evidence type="ECO:0000313" key="1">
    <source>
        <dbReference type="EMBL" id="OHT00187.1"/>
    </source>
</evidence>
<dbReference type="Proteomes" id="UP000179807">
    <property type="component" value="Unassembled WGS sequence"/>
</dbReference>
<accession>A0A1J4JM91</accession>
<gene>
    <name evidence="1" type="ORF">TRFO_33172</name>
</gene>
<protein>
    <recommendedName>
        <fullName evidence="3">DUF3447 domain-containing protein</fullName>
    </recommendedName>
</protein>
<dbReference type="PANTHER" id="PTHR24159:SF5">
    <property type="entry name" value="ANK_REP_REGION DOMAIN-CONTAINING PROTEIN"/>
    <property type="match status" value="1"/>
</dbReference>
<name>A0A1J4JM91_9EUKA</name>
<evidence type="ECO:0008006" key="3">
    <source>
        <dbReference type="Google" id="ProtNLM"/>
    </source>
</evidence>
<sequence length="406" mass="49404">MMIYLLSCEEMNQSEEMRNLFNFFDKICISNNFAIYEGFLRLFVHLSVYFNLKENESLQHQQIYYDILLELKRKHFLKDRFHQSTLRFIFQYNKHFLLFLVQEGILHFSLIEREIEIHNNRNLLLFFYPEIKKNDPEFLKKQMSNFCVTSEEISSIYGNSIELEDEEKRIEYQQYYFEQDTRKEIHSNLEVAKIIRNDDLNSFLKLVSRCDDFNFNSQIPLFCLENNPDVNNEWNYGLSLLEYSMAFGAINIFRYLFVNKAIYLEKSFTYAIMGGNYEILHILEEEPKYRFYDNFYYDSIKYYKQDMNEYFYNNCDIPPKIAYLFASQDEAPYFSIFSKYFGIEYHQEENQEELKKYELDIDTILGRHMFNCPIPPLFIFSEFFYKSSNNDLNSNNMISLFVKYFF</sequence>
<dbReference type="AlphaFoldDB" id="A0A1J4JM91"/>
<reference evidence="1" key="1">
    <citation type="submission" date="2016-10" db="EMBL/GenBank/DDBJ databases">
        <authorList>
            <person name="Benchimol M."/>
            <person name="Almeida L.G."/>
            <person name="Vasconcelos A.T."/>
            <person name="Perreira-Neves A."/>
            <person name="Rosa I.A."/>
            <person name="Tasca T."/>
            <person name="Bogo M.R."/>
            <person name="de Souza W."/>
        </authorList>
    </citation>
    <scope>NUCLEOTIDE SEQUENCE [LARGE SCALE GENOMIC DNA]</scope>
    <source>
        <strain evidence="1">K</strain>
    </source>
</reference>
<dbReference type="GeneID" id="94843630"/>
<keyword evidence="2" id="KW-1185">Reference proteome</keyword>
<comment type="caution">
    <text evidence="1">The sequence shown here is derived from an EMBL/GenBank/DDBJ whole genome shotgun (WGS) entry which is preliminary data.</text>
</comment>
<dbReference type="InterPro" id="IPR036770">
    <property type="entry name" value="Ankyrin_rpt-contain_sf"/>
</dbReference>
<dbReference type="PANTHER" id="PTHR24159">
    <property type="match status" value="1"/>
</dbReference>
<organism evidence="1 2">
    <name type="scientific">Tritrichomonas foetus</name>
    <dbReference type="NCBI Taxonomy" id="1144522"/>
    <lineage>
        <taxon>Eukaryota</taxon>
        <taxon>Metamonada</taxon>
        <taxon>Parabasalia</taxon>
        <taxon>Tritrichomonadida</taxon>
        <taxon>Tritrichomonadidae</taxon>
        <taxon>Tritrichomonas</taxon>
    </lineage>
</organism>
<dbReference type="EMBL" id="MLAK01000967">
    <property type="protein sequence ID" value="OHT00187.1"/>
    <property type="molecule type" value="Genomic_DNA"/>
</dbReference>